<accession>A0A423ERX5</accession>
<feature type="region of interest" description="Disordered" evidence="1">
    <location>
        <begin position="1"/>
        <end position="29"/>
    </location>
</feature>
<evidence type="ECO:0000313" key="3">
    <source>
        <dbReference type="Proteomes" id="UP000284656"/>
    </source>
</evidence>
<feature type="compositionally biased region" description="Basic and acidic residues" evidence="1">
    <location>
        <begin position="628"/>
        <end position="639"/>
    </location>
</feature>
<evidence type="ECO:0000313" key="2">
    <source>
        <dbReference type="EMBL" id="ROM34030.1"/>
    </source>
</evidence>
<feature type="compositionally biased region" description="Low complexity" evidence="1">
    <location>
        <begin position="603"/>
        <end position="613"/>
    </location>
</feature>
<name>A0A423ERX5_9PSED</name>
<organism evidence="2 3">
    <name type="scientific">Pseudomonas poae</name>
    <dbReference type="NCBI Taxonomy" id="200451"/>
    <lineage>
        <taxon>Bacteria</taxon>
        <taxon>Pseudomonadati</taxon>
        <taxon>Pseudomonadota</taxon>
        <taxon>Gammaproteobacteria</taxon>
        <taxon>Pseudomonadales</taxon>
        <taxon>Pseudomonadaceae</taxon>
        <taxon>Pseudomonas</taxon>
    </lineage>
</organism>
<proteinExistence type="predicted"/>
<sequence>MTTSVQRLSRATPTLPTPVPDNTPAPISSNAAVKIKPNLKTDLADKQNLLTLGDALSQLARRLGADATAPMIVAALKTTSMAIDPDSRYPHDAGRQATLEDFIGSLGLPLPDSHFALNGLSDAVIDRGQVHPLGNLGGALSWPVPLSADEQRRVRLITMSHVDPHGQQPQVMQTKGLLLEFLRLRTPLPAGVLNDPAKALEALISSPEGQLLGETLQKTMQGVATDSSTMDYLLAALTLQLDPESIIAPRRNTLAGFDLASDKHWGKPLSTVVDGLKQHLVAQGKTSAAMAGVAAHVLLAGRAPALLIKDIPASVTYGSLAWVNLSVAAATIEAQTPGKVANMTFAEVMLAARNASLADPAVTERVQREVLVDWGVANGVLARKDDQRYSLDELTTLLREFNARRTLIGTATHALDADIPSRKAMALAELKKRFPEQQALFEEKLIHISRKETTPDGGVGYRTVEVGPHSMLDVAMMDLPDADLAFTCDDARVPLAALNANPRFGVANAFESQFASAVKDKKAAINTYVKHLISQAPLAVREDLEYGKISFFQEHSRTLGPGFTGSTPHPKNEQLLVKVERDGVTKAYAISFNKGTIEPVGPSRASAQSRRAANVVHETKAFTPKGDAAVRRDEQKRPDQSPPDSFNSGRTGLIADAFVQHIDLDDDAIKQQARGLTTADNNRRRGEAVSEAILDLIPFRAAFNNFRKGNIGEGLLDLGLDLFGIVTAGVGTAGKVIKIAGTATSTATKLARAVKVIGMATFSSLNPLGGLGDAALGATRLVGSGFSKGVEWLNHVRGATGGYDLLKAASKEHGPTLIGTYKVSGIETEGVAVLKNDHWYKYDPVTNKPYGMPIDGFSPRGAPELHGLTGVTSEPAYLKLYNNIVNATKTENYPAYKQGYLTGRLEELPGYRDGMGSSQLRKLAEAPGRMPHEIGILSRELKRAYVRDGEYTSALLLHDVMGPGVSVLPFSQAHYNAYVDLPSVGECAGISYAMALALHQGTEEQLLKNLLKVTEDPASAANAPFRMHLRNLQDTVKKPSSFHFGGQVEVGYDEIIDKMLASGTSTTIRIGTVDHAMLAGVQIKNGKPEWFFFDPNAGLVKFTNLTSMERGMEELLNSGQSAALRNTRRTLTGKRAYSISIFEPGHLNNRPGINPDVVRDLSSVAL</sequence>
<gene>
    <name evidence="2" type="ORF">BK648_25090</name>
</gene>
<dbReference type="CDD" id="cd20495">
    <property type="entry name" value="C58_PaToxP-like"/>
    <property type="match status" value="1"/>
</dbReference>
<reference evidence="2 3" key="1">
    <citation type="submission" date="2016-10" db="EMBL/GenBank/DDBJ databases">
        <title>Comparative genome analysis of multiple Pseudomonas spp. focuses on biocontrol and plant growth promoting traits.</title>
        <authorList>
            <person name="Tao X.-Y."/>
            <person name="Taylor C.G."/>
        </authorList>
    </citation>
    <scope>NUCLEOTIDE SEQUENCE [LARGE SCALE GENOMIC DNA]</scope>
    <source>
        <strain evidence="2 3">29G9</strain>
    </source>
</reference>
<evidence type="ECO:0000256" key="1">
    <source>
        <dbReference type="SAM" id="MobiDB-lite"/>
    </source>
</evidence>
<feature type="compositionally biased region" description="Polar residues" evidence="1">
    <location>
        <begin position="1"/>
        <end position="14"/>
    </location>
</feature>
<dbReference type="EMBL" id="MOAY01000081">
    <property type="protein sequence ID" value="ROM34030.1"/>
    <property type="molecule type" value="Genomic_DNA"/>
</dbReference>
<dbReference type="AlphaFoldDB" id="A0A423ERX5"/>
<comment type="caution">
    <text evidence="2">The sequence shown here is derived from an EMBL/GenBank/DDBJ whole genome shotgun (WGS) entry which is preliminary data.</text>
</comment>
<feature type="region of interest" description="Disordered" evidence="1">
    <location>
        <begin position="599"/>
        <end position="650"/>
    </location>
</feature>
<evidence type="ECO:0008006" key="4">
    <source>
        <dbReference type="Google" id="ProtNLM"/>
    </source>
</evidence>
<protein>
    <recommendedName>
        <fullName evidence="4">Peptidase C58 YopT-type domain-containing protein</fullName>
    </recommendedName>
</protein>
<dbReference type="Proteomes" id="UP000284656">
    <property type="component" value="Unassembled WGS sequence"/>
</dbReference>